<evidence type="ECO:0000256" key="4">
    <source>
        <dbReference type="SAM" id="MobiDB-lite"/>
    </source>
</evidence>
<dbReference type="SMART" id="SM00271">
    <property type="entry name" value="DnaJ"/>
    <property type="match status" value="1"/>
</dbReference>
<dbReference type="AlphaFoldDB" id="A0A7J7IUF0"/>
<reference evidence="6" key="1">
    <citation type="submission" date="2020-06" db="EMBL/GenBank/DDBJ databases">
        <title>Draft genome of Bugula neritina, a colonial animal packing powerful symbionts and potential medicines.</title>
        <authorList>
            <person name="Rayko M."/>
        </authorList>
    </citation>
    <scope>NUCLEOTIDE SEQUENCE [LARGE SCALE GENOMIC DNA]</scope>
    <source>
        <strain evidence="6">Kwan_BN1</strain>
    </source>
</reference>
<evidence type="ECO:0000256" key="1">
    <source>
        <dbReference type="ARBA" id="ARBA00022737"/>
    </source>
</evidence>
<dbReference type="Gene3D" id="1.10.287.110">
    <property type="entry name" value="DnaJ domain"/>
    <property type="match status" value="1"/>
</dbReference>
<dbReference type="InterPro" id="IPR018253">
    <property type="entry name" value="DnaJ_domain_CS"/>
</dbReference>
<dbReference type="InterPro" id="IPR001623">
    <property type="entry name" value="DnaJ_domain"/>
</dbReference>
<dbReference type="Gene3D" id="1.25.40.10">
    <property type="entry name" value="Tetratricopeptide repeat domain"/>
    <property type="match status" value="3"/>
</dbReference>
<keyword evidence="1" id="KW-0677">Repeat</keyword>
<dbReference type="PANTHER" id="PTHR45188:SF2">
    <property type="entry name" value="DNAJ HOMOLOG SUBFAMILY C MEMBER 7"/>
    <property type="match status" value="1"/>
</dbReference>
<feature type="repeat" description="TPR" evidence="3">
    <location>
        <begin position="207"/>
        <end position="240"/>
    </location>
</feature>
<dbReference type="PROSITE" id="PS50076">
    <property type="entry name" value="DNAJ_2"/>
    <property type="match status" value="1"/>
</dbReference>
<dbReference type="PROSITE" id="PS50293">
    <property type="entry name" value="TPR_REGION"/>
    <property type="match status" value="1"/>
</dbReference>
<name>A0A7J7IUF0_BUGNE</name>
<dbReference type="SMART" id="SM00028">
    <property type="entry name" value="TPR"/>
    <property type="match status" value="9"/>
</dbReference>
<dbReference type="PANTHER" id="PTHR45188">
    <property type="entry name" value="DNAJ PROTEIN P58IPK HOMOLOG"/>
    <property type="match status" value="1"/>
</dbReference>
<evidence type="ECO:0000313" key="6">
    <source>
        <dbReference type="EMBL" id="KAF6017021.1"/>
    </source>
</evidence>
<evidence type="ECO:0000259" key="5">
    <source>
        <dbReference type="PROSITE" id="PS50076"/>
    </source>
</evidence>
<dbReference type="Pfam" id="PF00515">
    <property type="entry name" value="TPR_1"/>
    <property type="match status" value="1"/>
</dbReference>
<dbReference type="InterPro" id="IPR036869">
    <property type="entry name" value="J_dom_sf"/>
</dbReference>
<dbReference type="EMBL" id="VXIV02003441">
    <property type="protein sequence ID" value="KAF6017021.1"/>
    <property type="molecule type" value="Genomic_DNA"/>
</dbReference>
<dbReference type="Pfam" id="PF00226">
    <property type="entry name" value="DnaJ"/>
    <property type="match status" value="1"/>
</dbReference>
<keyword evidence="7" id="KW-1185">Reference proteome</keyword>
<accession>A0A7J7IUF0</accession>
<feature type="region of interest" description="Disordered" evidence="4">
    <location>
        <begin position="1"/>
        <end position="26"/>
    </location>
</feature>
<sequence length="511" mass="57781">MDSETVPMDTDVSSSEVESNKELNAENLKNSGNELYKQKKYMEALELYSEAIRLLPSCAAYYGNRSATYMMLQKYSDALADAQQSTSIDKEFTKGYHREGKCLLALGKPLAAIQCFEKSLVIQPENKTFLSDKLLAEKVKKSEDEANRHHSAGDFRRALYCIKQCLKEAPNAANYKLFKAECLAYTSQYEEALEISNSVLAFDKRNADAIFVRALCLYYEDNIDKAQQHFKHVLKMNPDHEKARETFKKSKCLIQKKEEGNTAFKAGEFQHAHRLYSEALSIDPLNKLTNAKLYNNRATVNTKLGNLDATVEDCNSAIALDEKYVKAFARRAAAYTSLEKYEEALRDYEAVLKLDPTPQNKQAVSTAKLELKKSQRKDYYKILGVDKHVSDDQLKKAYRKRAMIHHPDRHSNDTPEKQKEEERVFKDVGEAYSVLSDPKKRARYDTGADLEEGGLGSGFGDMDANNIFQMFFGGGAPGGADFGFGGGFDDCGGRTHFQQRPHQRGGFHFQF</sequence>
<evidence type="ECO:0000313" key="7">
    <source>
        <dbReference type="Proteomes" id="UP000593567"/>
    </source>
</evidence>
<dbReference type="Pfam" id="PF12895">
    <property type="entry name" value="ANAPC3"/>
    <property type="match status" value="1"/>
</dbReference>
<keyword evidence="2 3" id="KW-0802">TPR repeat</keyword>
<dbReference type="PROSITE" id="PS50005">
    <property type="entry name" value="TPR"/>
    <property type="match status" value="4"/>
</dbReference>
<evidence type="ECO:0000256" key="3">
    <source>
        <dbReference type="PROSITE-ProRule" id="PRU00339"/>
    </source>
</evidence>
<dbReference type="SUPFAM" id="SSF48452">
    <property type="entry name" value="TPR-like"/>
    <property type="match status" value="1"/>
</dbReference>
<dbReference type="Pfam" id="PF13181">
    <property type="entry name" value="TPR_8"/>
    <property type="match status" value="1"/>
</dbReference>
<dbReference type="Proteomes" id="UP000593567">
    <property type="component" value="Unassembled WGS sequence"/>
</dbReference>
<feature type="repeat" description="TPR" evidence="3">
    <location>
        <begin position="325"/>
        <end position="358"/>
    </location>
</feature>
<dbReference type="InterPro" id="IPR019734">
    <property type="entry name" value="TPR_rpt"/>
</dbReference>
<dbReference type="PRINTS" id="PR00625">
    <property type="entry name" value="JDOMAIN"/>
</dbReference>
<evidence type="ECO:0000256" key="2">
    <source>
        <dbReference type="ARBA" id="ARBA00022803"/>
    </source>
</evidence>
<comment type="caution">
    <text evidence="6">The sequence shown here is derived from an EMBL/GenBank/DDBJ whole genome shotgun (WGS) entry which is preliminary data.</text>
</comment>
<dbReference type="OrthoDB" id="765884at2759"/>
<feature type="domain" description="J" evidence="5">
    <location>
        <begin position="378"/>
        <end position="448"/>
    </location>
</feature>
<dbReference type="CDD" id="cd06257">
    <property type="entry name" value="DnaJ"/>
    <property type="match status" value="1"/>
</dbReference>
<dbReference type="InterPro" id="IPR011990">
    <property type="entry name" value="TPR-like_helical_dom_sf"/>
</dbReference>
<feature type="repeat" description="TPR" evidence="3">
    <location>
        <begin position="25"/>
        <end position="58"/>
    </location>
</feature>
<protein>
    <recommendedName>
        <fullName evidence="5">J domain-containing protein</fullName>
    </recommendedName>
</protein>
<organism evidence="6 7">
    <name type="scientific">Bugula neritina</name>
    <name type="common">Brown bryozoan</name>
    <name type="synonym">Sertularia neritina</name>
    <dbReference type="NCBI Taxonomy" id="10212"/>
    <lineage>
        <taxon>Eukaryota</taxon>
        <taxon>Metazoa</taxon>
        <taxon>Spiralia</taxon>
        <taxon>Lophotrochozoa</taxon>
        <taxon>Bryozoa</taxon>
        <taxon>Gymnolaemata</taxon>
        <taxon>Cheilostomatida</taxon>
        <taxon>Flustrina</taxon>
        <taxon>Buguloidea</taxon>
        <taxon>Bugulidae</taxon>
        <taxon>Bugula</taxon>
    </lineage>
</organism>
<dbReference type="PROSITE" id="PS00636">
    <property type="entry name" value="DNAJ_1"/>
    <property type="match status" value="1"/>
</dbReference>
<dbReference type="Pfam" id="PF13432">
    <property type="entry name" value="TPR_16"/>
    <property type="match status" value="1"/>
</dbReference>
<proteinExistence type="predicted"/>
<feature type="repeat" description="TPR" evidence="3">
    <location>
        <begin position="93"/>
        <end position="126"/>
    </location>
</feature>
<gene>
    <name evidence="6" type="ORF">EB796_024668</name>
</gene>
<dbReference type="SUPFAM" id="SSF46565">
    <property type="entry name" value="Chaperone J-domain"/>
    <property type="match status" value="1"/>
</dbReference>